<dbReference type="RefSeq" id="XP_019631515.1">
    <property type="nucleotide sequence ID" value="XM_019775956.1"/>
</dbReference>
<evidence type="ECO:0000256" key="3">
    <source>
        <dbReference type="ARBA" id="ARBA00022679"/>
    </source>
</evidence>
<evidence type="ECO:0000256" key="8">
    <source>
        <dbReference type="ARBA" id="ARBA00023136"/>
    </source>
</evidence>
<keyword evidence="11" id="KW-1185">Reference proteome</keyword>
<sequence length="410" mass="48453">MQRRVVVRFALALAVVLTVGLFEISIVQDTEDNKETLDMARSVPHEERFDKASSSRQPVNPDLHRTRRASRKCRHRKHVVLAKTHKTGSSSIQNILFRYGDHYNLTFVLPKSGHYLSYPSPFNRKSVLQEQNSAAKPMEYDILCHHTRFDHANIRELMPNDTIYVTVLRDPVTMFESTFTYFRLDRTYNITGPNPFKTFLESPEKFTSKNIKKRGVNHHVRNPMFFDLGWNSDDLQTDKDVWRAIRHLDKIFHFVVIAEYFHESMVLLRDLLCWDTDDVTTFKVNARSEWSVNHVTSDMVSKILAWNRADAMLYNYFNKTLWKKINNYRGHIKEDAAFLRLRNKELEDTCLEEDTKKGQKKEYKVWKPPGVDIKGFSLKKEASNNRMCQGMIRPEIRFTYYLRKKEMNKL</sequence>
<protein>
    <submittedName>
        <fullName evidence="12">Galactosylceramide sulfotransferase-like</fullName>
    </submittedName>
</protein>
<organism evidence="11 12">
    <name type="scientific">Branchiostoma belcheri</name>
    <name type="common">Amphioxus</name>
    <dbReference type="NCBI Taxonomy" id="7741"/>
    <lineage>
        <taxon>Eukaryota</taxon>
        <taxon>Metazoa</taxon>
        <taxon>Chordata</taxon>
        <taxon>Cephalochordata</taxon>
        <taxon>Leptocardii</taxon>
        <taxon>Amphioxiformes</taxon>
        <taxon>Branchiostomatidae</taxon>
        <taxon>Branchiostoma</taxon>
    </lineage>
</organism>
<evidence type="ECO:0000256" key="9">
    <source>
        <dbReference type="ARBA" id="ARBA00023180"/>
    </source>
</evidence>
<dbReference type="SUPFAM" id="SSF52540">
    <property type="entry name" value="P-loop containing nucleoside triphosphate hydrolases"/>
    <property type="match status" value="1"/>
</dbReference>
<keyword evidence="3" id="KW-0808">Transferase</keyword>
<evidence type="ECO:0000256" key="1">
    <source>
        <dbReference type="ARBA" id="ARBA00004323"/>
    </source>
</evidence>
<evidence type="ECO:0000256" key="2">
    <source>
        <dbReference type="ARBA" id="ARBA00008124"/>
    </source>
</evidence>
<gene>
    <name evidence="12" type="primary">LOC109475343</name>
</gene>
<keyword evidence="4" id="KW-0812">Transmembrane</keyword>
<keyword evidence="6" id="KW-1133">Transmembrane helix</keyword>
<dbReference type="InterPro" id="IPR009729">
    <property type="entry name" value="Gal-3-0_sulfotransfrase"/>
</dbReference>
<comment type="subcellular location">
    <subcellularLocation>
        <location evidence="1">Golgi apparatus membrane</location>
        <topology evidence="1">Single-pass type II membrane protein</topology>
    </subcellularLocation>
</comment>
<keyword evidence="8" id="KW-0472">Membrane</keyword>
<dbReference type="PANTHER" id="PTHR14647:SF86">
    <property type="entry name" value="GALACTOSE-3-O-SULFOTRANSFERASE"/>
    <property type="match status" value="1"/>
</dbReference>
<evidence type="ECO:0000256" key="7">
    <source>
        <dbReference type="ARBA" id="ARBA00023034"/>
    </source>
</evidence>
<keyword evidence="5" id="KW-0735">Signal-anchor</keyword>
<dbReference type="Pfam" id="PF06990">
    <property type="entry name" value="Gal-3-0_sulfotr"/>
    <property type="match status" value="1"/>
</dbReference>
<reference evidence="12" key="1">
    <citation type="submission" date="2025-08" db="UniProtKB">
        <authorList>
            <consortium name="RefSeq"/>
        </authorList>
    </citation>
    <scope>IDENTIFICATION</scope>
    <source>
        <tissue evidence="12">Gonad</tissue>
    </source>
</reference>
<dbReference type="Proteomes" id="UP000515135">
    <property type="component" value="Unplaced"/>
</dbReference>
<name>A0A6P4YPS8_BRABE</name>
<accession>A0A6P4YPS8</accession>
<keyword evidence="9" id="KW-0325">Glycoprotein</keyword>
<evidence type="ECO:0000256" key="5">
    <source>
        <dbReference type="ARBA" id="ARBA00022968"/>
    </source>
</evidence>
<dbReference type="PANTHER" id="PTHR14647">
    <property type="entry name" value="GALACTOSE-3-O-SULFOTRANSFERASE"/>
    <property type="match status" value="1"/>
</dbReference>
<dbReference type="Gene3D" id="3.40.50.300">
    <property type="entry name" value="P-loop containing nucleotide triphosphate hydrolases"/>
    <property type="match status" value="1"/>
</dbReference>
<dbReference type="OrthoDB" id="514299at2759"/>
<proteinExistence type="inferred from homology"/>
<dbReference type="KEGG" id="bbel:109475343"/>
<keyword evidence="7" id="KW-0333">Golgi apparatus</keyword>
<dbReference type="AlphaFoldDB" id="A0A6P4YPS8"/>
<comment type="similarity">
    <text evidence="2">Belongs to the galactose-3-O-sulfotransferase family.</text>
</comment>
<feature type="region of interest" description="Disordered" evidence="10">
    <location>
        <begin position="45"/>
        <end position="71"/>
    </location>
</feature>
<evidence type="ECO:0000313" key="11">
    <source>
        <dbReference type="Proteomes" id="UP000515135"/>
    </source>
</evidence>
<dbReference type="GO" id="GO:0001733">
    <property type="term" value="F:galactosylceramide sulfotransferase activity"/>
    <property type="evidence" value="ECO:0007669"/>
    <property type="project" value="InterPro"/>
</dbReference>
<evidence type="ECO:0000256" key="10">
    <source>
        <dbReference type="SAM" id="MobiDB-lite"/>
    </source>
</evidence>
<evidence type="ECO:0000313" key="12">
    <source>
        <dbReference type="RefSeq" id="XP_019631515.1"/>
    </source>
</evidence>
<dbReference type="GeneID" id="109475343"/>
<evidence type="ECO:0000256" key="4">
    <source>
        <dbReference type="ARBA" id="ARBA00022692"/>
    </source>
</evidence>
<dbReference type="GO" id="GO:0000139">
    <property type="term" value="C:Golgi membrane"/>
    <property type="evidence" value="ECO:0007669"/>
    <property type="project" value="UniProtKB-SubCell"/>
</dbReference>
<dbReference type="InterPro" id="IPR027417">
    <property type="entry name" value="P-loop_NTPase"/>
</dbReference>
<evidence type="ECO:0000256" key="6">
    <source>
        <dbReference type="ARBA" id="ARBA00022989"/>
    </source>
</evidence>
<dbReference type="GO" id="GO:0009247">
    <property type="term" value="P:glycolipid biosynthetic process"/>
    <property type="evidence" value="ECO:0007669"/>
    <property type="project" value="InterPro"/>
</dbReference>